<organism evidence="2 3">
    <name type="scientific">Opisthorchis viverrini</name>
    <name type="common">Southeast Asian liver fluke</name>
    <dbReference type="NCBI Taxonomy" id="6198"/>
    <lineage>
        <taxon>Eukaryota</taxon>
        <taxon>Metazoa</taxon>
        <taxon>Spiralia</taxon>
        <taxon>Lophotrochozoa</taxon>
        <taxon>Platyhelminthes</taxon>
        <taxon>Trematoda</taxon>
        <taxon>Digenea</taxon>
        <taxon>Opisthorchiida</taxon>
        <taxon>Opisthorchiata</taxon>
        <taxon>Opisthorchiidae</taxon>
        <taxon>Opisthorchis</taxon>
    </lineage>
</organism>
<evidence type="ECO:0000256" key="1">
    <source>
        <dbReference type="SAM" id="MobiDB-lite"/>
    </source>
</evidence>
<accession>A0A074ZXK7</accession>
<keyword evidence="3" id="KW-1185">Reference proteome</keyword>
<dbReference type="Proteomes" id="UP000054324">
    <property type="component" value="Unassembled WGS sequence"/>
</dbReference>
<feature type="region of interest" description="Disordered" evidence="1">
    <location>
        <begin position="210"/>
        <end position="230"/>
    </location>
</feature>
<name>A0A074ZXK7_OPIVI</name>
<reference evidence="2 3" key="1">
    <citation type="submission" date="2013-11" db="EMBL/GenBank/DDBJ databases">
        <title>Opisthorchis viverrini - life in the bile duct.</title>
        <authorList>
            <person name="Young N.D."/>
            <person name="Nagarajan N."/>
            <person name="Lin S.J."/>
            <person name="Korhonen P.K."/>
            <person name="Jex A.R."/>
            <person name="Hall R.S."/>
            <person name="Safavi-Hemami H."/>
            <person name="Kaewkong W."/>
            <person name="Bertrand D."/>
            <person name="Gao S."/>
            <person name="Seet Q."/>
            <person name="Wongkham S."/>
            <person name="Teh B.T."/>
            <person name="Wongkham C."/>
            <person name="Intapan P.M."/>
            <person name="Maleewong W."/>
            <person name="Yang X."/>
            <person name="Hu M."/>
            <person name="Wang Z."/>
            <person name="Hofmann A."/>
            <person name="Sternberg P.W."/>
            <person name="Tan P."/>
            <person name="Wang J."/>
            <person name="Gasser R.B."/>
        </authorList>
    </citation>
    <scope>NUCLEOTIDE SEQUENCE [LARGE SCALE GENOMIC DNA]</scope>
</reference>
<evidence type="ECO:0000313" key="2">
    <source>
        <dbReference type="EMBL" id="KER31831.1"/>
    </source>
</evidence>
<gene>
    <name evidence="2" type="ORF">T265_02057</name>
</gene>
<dbReference type="RefSeq" id="XP_009164469.1">
    <property type="nucleotide sequence ID" value="XM_009166205.1"/>
</dbReference>
<dbReference type="EMBL" id="KL596641">
    <property type="protein sequence ID" value="KER31831.1"/>
    <property type="molecule type" value="Genomic_DNA"/>
</dbReference>
<dbReference type="CTD" id="20316245"/>
<dbReference type="GeneID" id="20316245"/>
<proteinExistence type="predicted"/>
<evidence type="ECO:0000313" key="3">
    <source>
        <dbReference type="Proteomes" id="UP000054324"/>
    </source>
</evidence>
<feature type="compositionally biased region" description="Basic and acidic residues" evidence="1">
    <location>
        <begin position="214"/>
        <end position="223"/>
    </location>
</feature>
<sequence length="230" mass="26011">MNNENLVKPPQADDNAALHPVILSDILDWDLGGCYSPPASQASSSLLVHSNILALAESRPGLNVTCHVRPRMRNLNHFLRYRFDKQRKEGLVREFLRRCRLLRCSLRQPTGVKWHYPPSSANILSLAREFDHLSDFNSVSSLRKLPHHVHDPPIARLNLTIVLGGILRTYRRTRITPAFNRRGRIFCLGTPGLSKPLDFCPGNRYYDPGSTTDEAPRALDRGEYPACTPP</sequence>
<dbReference type="KEGG" id="ovi:T265_02057"/>
<protein>
    <submittedName>
        <fullName evidence="2">Uncharacterized protein</fullName>
    </submittedName>
</protein>
<dbReference type="AlphaFoldDB" id="A0A074ZXK7"/>